<evidence type="ECO:0000313" key="2">
    <source>
        <dbReference type="EMBL" id="KTD45180.1"/>
    </source>
</evidence>
<gene>
    <name evidence="2" type="ORF">Lqui_2651</name>
</gene>
<comment type="caution">
    <text evidence="2">The sequence shown here is derived from an EMBL/GenBank/DDBJ whole genome shotgun (WGS) entry which is preliminary data.</text>
</comment>
<dbReference type="Proteomes" id="UP000054618">
    <property type="component" value="Unassembled WGS sequence"/>
</dbReference>
<sequence>MVWQKRLLKRLNEIMSLFDLDDAQTVMKKLPEWFDDYNEVAPHKGLKMMAPREYIRSLLAVS</sequence>
<dbReference type="OrthoDB" id="9774685at2"/>
<dbReference type="AlphaFoldDB" id="A0A0W0XKU0"/>
<evidence type="ECO:0000259" key="1">
    <source>
        <dbReference type="Pfam" id="PF13683"/>
    </source>
</evidence>
<protein>
    <recommendedName>
        <fullName evidence="1">Integrase catalytic domain-containing protein</fullName>
    </recommendedName>
</protein>
<organism evidence="2 3">
    <name type="scientific">Legionella quinlivanii</name>
    <dbReference type="NCBI Taxonomy" id="45073"/>
    <lineage>
        <taxon>Bacteria</taxon>
        <taxon>Pseudomonadati</taxon>
        <taxon>Pseudomonadota</taxon>
        <taxon>Gammaproteobacteria</taxon>
        <taxon>Legionellales</taxon>
        <taxon>Legionellaceae</taxon>
        <taxon>Legionella</taxon>
    </lineage>
</organism>
<proteinExistence type="predicted"/>
<dbReference type="PATRIC" id="fig|45073.5.peg.2816"/>
<reference evidence="2 3" key="1">
    <citation type="submission" date="2015-11" db="EMBL/GenBank/DDBJ databases">
        <title>Genomic analysis of 38 Legionella species identifies large and diverse effector repertoires.</title>
        <authorList>
            <person name="Burstein D."/>
            <person name="Amaro F."/>
            <person name="Zusman T."/>
            <person name="Lifshitz Z."/>
            <person name="Cohen O."/>
            <person name="Gilbert J.A."/>
            <person name="Pupko T."/>
            <person name="Shuman H.A."/>
            <person name="Segal G."/>
        </authorList>
    </citation>
    <scope>NUCLEOTIDE SEQUENCE [LARGE SCALE GENOMIC DNA]</scope>
    <source>
        <strain evidence="2 3">CDC#1442-AUS-E</strain>
    </source>
</reference>
<evidence type="ECO:0000313" key="3">
    <source>
        <dbReference type="Proteomes" id="UP000054618"/>
    </source>
</evidence>
<dbReference type="InterPro" id="IPR001584">
    <property type="entry name" value="Integrase_cat-core"/>
</dbReference>
<accession>A0A0W0XKU0</accession>
<dbReference type="EMBL" id="LNYS01000025">
    <property type="protein sequence ID" value="KTD45180.1"/>
    <property type="molecule type" value="Genomic_DNA"/>
</dbReference>
<name>A0A0W0XKU0_9GAMM</name>
<keyword evidence="3" id="KW-1185">Reference proteome</keyword>
<feature type="domain" description="Integrase catalytic" evidence="1">
    <location>
        <begin position="18"/>
        <end position="51"/>
    </location>
</feature>
<dbReference type="Pfam" id="PF13683">
    <property type="entry name" value="rve_3"/>
    <property type="match status" value="1"/>
</dbReference>
<dbReference type="GO" id="GO:0015074">
    <property type="term" value="P:DNA integration"/>
    <property type="evidence" value="ECO:0007669"/>
    <property type="project" value="InterPro"/>
</dbReference>